<proteinExistence type="predicted"/>
<feature type="compositionally biased region" description="Basic and acidic residues" evidence="1">
    <location>
        <begin position="61"/>
        <end position="76"/>
    </location>
</feature>
<organism evidence="2">
    <name type="scientific">marine metagenome</name>
    <dbReference type="NCBI Taxonomy" id="408172"/>
    <lineage>
        <taxon>unclassified sequences</taxon>
        <taxon>metagenomes</taxon>
        <taxon>ecological metagenomes</taxon>
    </lineage>
</organism>
<accession>A0A381Y0C8</accession>
<reference evidence="2" key="1">
    <citation type="submission" date="2018-05" db="EMBL/GenBank/DDBJ databases">
        <authorList>
            <person name="Lanie J.A."/>
            <person name="Ng W.-L."/>
            <person name="Kazmierczak K.M."/>
            <person name="Andrzejewski T.M."/>
            <person name="Davidsen T.M."/>
            <person name="Wayne K.J."/>
            <person name="Tettelin H."/>
            <person name="Glass J.I."/>
            <person name="Rusch D."/>
            <person name="Podicherti R."/>
            <person name="Tsui H.-C.T."/>
            <person name="Winkler M.E."/>
        </authorList>
    </citation>
    <scope>NUCLEOTIDE SEQUENCE</scope>
</reference>
<evidence type="ECO:0000256" key="1">
    <source>
        <dbReference type="SAM" id="MobiDB-lite"/>
    </source>
</evidence>
<name>A0A381Y0C8_9ZZZZ</name>
<sequence>MGTIIWNGKQQEIKGTIMEDIINGFWKVSEDIYYDNLASQQDDKQYVDLTPDDTSWFSDSNNDKGSDSDQIHYRMH</sequence>
<protein>
    <submittedName>
        <fullName evidence="2">Uncharacterized protein</fullName>
    </submittedName>
</protein>
<dbReference type="EMBL" id="UINC01016942">
    <property type="protein sequence ID" value="SVA70152.1"/>
    <property type="molecule type" value="Genomic_DNA"/>
</dbReference>
<gene>
    <name evidence="2" type="ORF">METZ01_LOCUS123006</name>
</gene>
<feature type="region of interest" description="Disordered" evidence="1">
    <location>
        <begin position="52"/>
        <end position="76"/>
    </location>
</feature>
<dbReference type="AlphaFoldDB" id="A0A381Y0C8"/>
<evidence type="ECO:0000313" key="2">
    <source>
        <dbReference type="EMBL" id="SVA70152.1"/>
    </source>
</evidence>